<protein>
    <submittedName>
        <fullName evidence="1">Uncharacterized protein</fullName>
    </submittedName>
</protein>
<name>A0AA35SHS4_GEOBA</name>
<dbReference type="AlphaFoldDB" id="A0AA35SHS4"/>
<reference evidence="1" key="1">
    <citation type="submission" date="2023-03" db="EMBL/GenBank/DDBJ databases">
        <authorList>
            <person name="Steffen K."/>
            <person name="Cardenas P."/>
        </authorList>
    </citation>
    <scope>NUCLEOTIDE SEQUENCE</scope>
</reference>
<comment type="caution">
    <text evidence="1">The sequence shown here is derived from an EMBL/GenBank/DDBJ whole genome shotgun (WGS) entry which is preliminary data.</text>
</comment>
<gene>
    <name evidence="1" type="ORF">GBAR_LOCUS17212</name>
</gene>
<keyword evidence="2" id="KW-1185">Reference proteome</keyword>
<feature type="non-terminal residue" evidence="1">
    <location>
        <position position="1"/>
    </location>
</feature>
<proteinExistence type="predicted"/>
<sequence>MPISVADETMWTLGSFYSANSLQPSRYKLYVVIKTAIEGEDVIDPSLGKESKSEDLKTQCGEEMPAKRSLVETEAVIQACEECGKNYRTYVPGTICNLPGS</sequence>
<dbReference type="Proteomes" id="UP001174909">
    <property type="component" value="Unassembled WGS sequence"/>
</dbReference>
<evidence type="ECO:0000313" key="1">
    <source>
        <dbReference type="EMBL" id="CAI8030350.1"/>
    </source>
</evidence>
<evidence type="ECO:0000313" key="2">
    <source>
        <dbReference type="Proteomes" id="UP001174909"/>
    </source>
</evidence>
<accession>A0AA35SHS4</accession>
<dbReference type="EMBL" id="CASHTH010002472">
    <property type="protein sequence ID" value="CAI8030350.1"/>
    <property type="molecule type" value="Genomic_DNA"/>
</dbReference>
<organism evidence="1 2">
    <name type="scientific">Geodia barretti</name>
    <name type="common">Barrett's horny sponge</name>
    <dbReference type="NCBI Taxonomy" id="519541"/>
    <lineage>
        <taxon>Eukaryota</taxon>
        <taxon>Metazoa</taxon>
        <taxon>Porifera</taxon>
        <taxon>Demospongiae</taxon>
        <taxon>Heteroscleromorpha</taxon>
        <taxon>Tetractinellida</taxon>
        <taxon>Astrophorina</taxon>
        <taxon>Geodiidae</taxon>
        <taxon>Geodia</taxon>
    </lineage>
</organism>